<gene>
    <name evidence="7" type="ORF">ABGB03_04470</name>
</gene>
<feature type="transmembrane region" description="Helical" evidence="6">
    <location>
        <begin position="33"/>
        <end position="50"/>
    </location>
</feature>
<evidence type="ECO:0000313" key="7">
    <source>
        <dbReference type="EMBL" id="XBG62156.1"/>
    </source>
</evidence>
<dbReference type="Pfam" id="PF07947">
    <property type="entry name" value="YhhN"/>
    <property type="match status" value="1"/>
</dbReference>
<dbReference type="GO" id="GO:0016020">
    <property type="term" value="C:membrane"/>
    <property type="evidence" value="ECO:0007669"/>
    <property type="project" value="UniProtKB-SubCell"/>
</dbReference>
<keyword evidence="5 6" id="KW-0472">Membrane</keyword>
<comment type="subcellular location">
    <subcellularLocation>
        <location evidence="1">Membrane</location>
        <topology evidence="1">Multi-pass membrane protein</topology>
    </subcellularLocation>
</comment>
<dbReference type="EMBL" id="CP157199">
    <property type="protein sequence ID" value="XBG62156.1"/>
    <property type="molecule type" value="Genomic_DNA"/>
</dbReference>
<comment type="similarity">
    <text evidence="2">Belongs to the TMEM86 family.</text>
</comment>
<proteinExistence type="inferred from homology"/>
<feature type="transmembrane region" description="Helical" evidence="6">
    <location>
        <begin position="117"/>
        <end position="135"/>
    </location>
</feature>
<keyword evidence="3 6" id="KW-0812">Transmembrane</keyword>
<feature type="transmembrane region" description="Helical" evidence="6">
    <location>
        <begin position="168"/>
        <end position="190"/>
    </location>
</feature>
<dbReference type="RefSeq" id="WP_347925183.1">
    <property type="nucleotide sequence ID" value="NZ_CP157199.1"/>
</dbReference>
<feature type="transmembrane region" description="Helical" evidence="6">
    <location>
        <begin position="202"/>
        <end position="220"/>
    </location>
</feature>
<dbReference type="PANTHER" id="PTHR31885:SF6">
    <property type="entry name" value="GH04784P"/>
    <property type="match status" value="1"/>
</dbReference>
<evidence type="ECO:0000256" key="2">
    <source>
        <dbReference type="ARBA" id="ARBA00007375"/>
    </source>
</evidence>
<feature type="transmembrane region" description="Helical" evidence="6">
    <location>
        <begin position="62"/>
        <end position="81"/>
    </location>
</feature>
<sequence>MQFSKTEKSFTLLFSIIVIIELITSSISSLQTLHYAAKPLILVSLTLFFYKNGNHLNRKTWIIMLFALIFSLVGDVLLMFVDMSASFFLGGLVAFLLAHIMYILAFIEKRNRTHKPLSFIIILLIYASGLFYILKDGLGDMLIPVIVYIFIILTMAITASLRKNSVMTISYSLVLIGALFFVASDSLLALNKFYSPIPSSNISIMLTYALAQYCIVLGILKQIK</sequence>
<dbReference type="PANTHER" id="PTHR31885">
    <property type="entry name" value="GH04784P"/>
    <property type="match status" value="1"/>
</dbReference>
<accession>A0AAU7BVJ1</accession>
<evidence type="ECO:0000256" key="6">
    <source>
        <dbReference type="SAM" id="Phobius"/>
    </source>
</evidence>
<evidence type="ECO:0000256" key="4">
    <source>
        <dbReference type="ARBA" id="ARBA00022989"/>
    </source>
</evidence>
<feature type="transmembrane region" description="Helical" evidence="6">
    <location>
        <begin position="87"/>
        <end position="105"/>
    </location>
</feature>
<dbReference type="GO" id="GO:0016787">
    <property type="term" value="F:hydrolase activity"/>
    <property type="evidence" value="ECO:0007669"/>
    <property type="project" value="TreeGrafter"/>
</dbReference>
<dbReference type="InterPro" id="IPR012506">
    <property type="entry name" value="TMEM86B-like"/>
</dbReference>
<name>A0AAU7BVJ1_9FLAO</name>
<organism evidence="7">
    <name type="scientific">Pontimicrobium sp. SW4</name>
    <dbReference type="NCBI Taxonomy" id="3153519"/>
    <lineage>
        <taxon>Bacteria</taxon>
        <taxon>Pseudomonadati</taxon>
        <taxon>Bacteroidota</taxon>
        <taxon>Flavobacteriia</taxon>
        <taxon>Flavobacteriales</taxon>
        <taxon>Flavobacteriaceae</taxon>
        <taxon>Pontimicrobium</taxon>
    </lineage>
</organism>
<evidence type="ECO:0000256" key="1">
    <source>
        <dbReference type="ARBA" id="ARBA00004141"/>
    </source>
</evidence>
<feature type="transmembrane region" description="Helical" evidence="6">
    <location>
        <begin position="9"/>
        <end position="27"/>
    </location>
</feature>
<evidence type="ECO:0000256" key="3">
    <source>
        <dbReference type="ARBA" id="ARBA00022692"/>
    </source>
</evidence>
<dbReference type="AlphaFoldDB" id="A0AAU7BVJ1"/>
<evidence type="ECO:0000256" key="5">
    <source>
        <dbReference type="ARBA" id="ARBA00023136"/>
    </source>
</evidence>
<keyword evidence="4 6" id="KW-1133">Transmembrane helix</keyword>
<feature type="transmembrane region" description="Helical" evidence="6">
    <location>
        <begin position="141"/>
        <end position="161"/>
    </location>
</feature>
<reference evidence="7" key="1">
    <citation type="submission" date="2024-05" db="EMBL/GenBank/DDBJ databases">
        <title>Pontimicrobium maritimus sp. nov., isolated form sea water.</title>
        <authorList>
            <person name="Muhammad N."/>
            <person name="Vuong T.Q."/>
            <person name="Han H.L."/>
            <person name="Kim S.-G."/>
        </authorList>
    </citation>
    <scope>NUCLEOTIDE SEQUENCE</scope>
    <source>
        <strain evidence="7">SW4</strain>
    </source>
</reference>
<protein>
    <submittedName>
        <fullName evidence="7">Lysoplasmalogenase</fullName>
    </submittedName>
</protein>